<dbReference type="EMBL" id="FNNA01000002">
    <property type="protein sequence ID" value="SDW98006.1"/>
    <property type="molecule type" value="Genomic_DNA"/>
</dbReference>
<dbReference type="PANTHER" id="PTHR47017">
    <property type="entry name" value="ACYL-COA"/>
    <property type="match status" value="1"/>
</dbReference>
<name>A0A1H2XYR5_9RHOB</name>
<evidence type="ECO:0008006" key="3">
    <source>
        <dbReference type="Google" id="ProtNLM"/>
    </source>
</evidence>
<sequence>MADLSVSVLPAIAEIEATAWDGCGAAAGLRGDPFTTHRFLAALEASGSVGRGTGWQPAHLVAREGAAVVGVAPLYLKTHSQGEYIFDHHWADAWQRAGGRYYPKLQSAVPFTPATGPRLIADSPAVQAALLAAMAEVAGQAGFSSAHVTFCTEAERRLGEAQGWLGRTTTQYHWQNDGYADYEDFLSRLSSRKRKALRKERARANEFGGRIRALRGDEIAPRHWDAMWAFYQDTGGRKWGRPYLTRAFFEALHETMRDDCLLVIAERDGRPVAGALNLIGADTLYGRYWGCIEDHPFLHFELCYHRAIDWAIAHGLARVEAGAQGEHKLARGYLPAATHSIHWIADPGFRAALAAHLEDEDAAVGDDMAETAAFGPYRRG</sequence>
<dbReference type="PANTHER" id="PTHR47017:SF1">
    <property type="entry name" value="ACYL-COA"/>
    <property type="match status" value="1"/>
</dbReference>
<dbReference type="STRING" id="1545044.SAMN05444276_102674"/>
<accession>A0A1H2XYR5</accession>
<dbReference type="Gene3D" id="3.40.630.30">
    <property type="match status" value="1"/>
</dbReference>
<dbReference type="OrthoDB" id="9776898at2"/>
<dbReference type="AlphaFoldDB" id="A0A1H2XYR5"/>
<gene>
    <name evidence="1" type="ORF">SAMN05444276_102674</name>
</gene>
<evidence type="ECO:0000313" key="1">
    <source>
        <dbReference type="EMBL" id="SDW98006.1"/>
    </source>
</evidence>
<dbReference type="SUPFAM" id="SSF55729">
    <property type="entry name" value="Acyl-CoA N-acyltransferases (Nat)"/>
    <property type="match status" value="1"/>
</dbReference>
<dbReference type="Pfam" id="PF04339">
    <property type="entry name" value="FemAB_like"/>
    <property type="match status" value="1"/>
</dbReference>
<dbReference type="Proteomes" id="UP000182944">
    <property type="component" value="Unassembled WGS sequence"/>
</dbReference>
<protein>
    <recommendedName>
        <fullName evidence="3">N-acetyltransferase</fullName>
    </recommendedName>
</protein>
<keyword evidence="2" id="KW-1185">Reference proteome</keyword>
<proteinExistence type="predicted"/>
<dbReference type="RefSeq" id="WP_036735694.1">
    <property type="nucleotide sequence ID" value="NZ_FNNA01000002.1"/>
</dbReference>
<dbReference type="InterPro" id="IPR007434">
    <property type="entry name" value="FemAB-like"/>
</dbReference>
<evidence type="ECO:0000313" key="2">
    <source>
        <dbReference type="Proteomes" id="UP000182944"/>
    </source>
</evidence>
<organism evidence="1 2">
    <name type="scientific">Paracoccus sanguinis</name>
    <dbReference type="NCBI Taxonomy" id="1545044"/>
    <lineage>
        <taxon>Bacteria</taxon>
        <taxon>Pseudomonadati</taxon>
        <taxon>Pseudomonadota</taxon>
        <taxon>Alphaproteobacteria</taxon>
        <taxon>Rhodobacterales</taxon>
        <taxon>Paracoccaceae</taxon>
        <taxon>Paracoccus</taxon>
    </lineage>
</organism>
<dbReference type="InterPro" id="IPR016181">
    <property type="entry name" value="Acyl_CoA_acyltransferase"/>
</dbReference>
<reference evidence="2" key="1">
    <citation type="submission" date="2016-10" db="EMBL/GenBank/DDBJ databases">
        <authorList>
            <person name="Varghese N."/>
            <person name="Submissions S."/>
        </authorList>
    </citation>
    <scope>NUCLEOTIDE SEQUENCE [LARGE SCALE GENOMIC DNA]</scope>
    <source>
        <strain evidence="2">DSM 29303</strain>
    </source>
</reference>